<accession>A0ABM9AL17</accession>
<reference evidence="1" key="1">
    <citation type="submission" date="2021-12" db="EMBL/GenBank/DDBJ databases">
        <authorList>
            <person name="Rodrigo-Torres L."/>
            <person name="Arahal R. D."/>
            <person name="Lucena T."/>
        </authorList>
    </citation>
    <scope>NUCLEOTIDE SEQUENCE</scope>
    <source>
        <strain evidence="1">CECT 8858</strain>
    </source>
</reference>
<evidence type="ECO:0000313" key="1">
    <source>
        <dbReference type="EMBL" id="CAH0993945.1"/>
    </source>
</evidence>
<comment type="caution">
    <text evidence="1">The sequence shown here is derived from an EMBL/GenBank/DDBJ whole genome shotgun (WGS) entry which is preliminary data.</text>
</comment>
<gene>
    <name evidence="1" type="ORF">EMA8858_00050</name>
</gene>
<evidence type="ECO:0000313" key="2">
    <source>
        <dbReference type="Proteomes" id="UP000837932"/>
    </source>
</evidence>
<protein>
    <submittedName>
        <fullName evidence="1">Uncharacterized protein</fullName>
    </submittedName>
</protein>
<proteinExistence type="predicted"/>
<keyword evidence="2" id="KW-1185">Reference proteome</keyword>
<dbReference type="EMBL" id="CAKLPY010000001">
    <property type="protein sequence ID" value="CAH0993945.1"/>
    <property type="molecule type" value="Genomic_DNA"/>
</dbReference>
<sequence length="43" mass="4956">MLLTSITLQPFSISLNHLFNSHLIKTIKTNEHYFQNDNLAAII</sequence>
<dbReference type="Proteomes" id="UP000837932">
    <property type="component" value="Unassembled WGS sequence"/>
</dbReference>
<organism evidence="1 2">
    <name type="scientific">Emticicia aquatica</name>
    <dbReference type="NCBI Taxonomy" id="1681835"/>
    <lineage>
        <taxon>Bacteria</taxon>
        <taxon>Pseudomonadati</taxon>
        <taxon>Bacteroidota</taxon>
        <taxon>Cytophagia</taxon>
        <taxon>Cytophagales</taxon>
        <taxon>Leadbetterellaceae</taxon>
        <taxon>Emticicia</taxon>
    </lineage>
</organism>
<name>A0ABM9AL17_9BACT</name>